<organism evidence="3 4">
    <name type="scientific">Paramarasmius palmivorus</name>
    <dbReference type="NCBI Taxonomy" id="297713"/>
    <lineage>
        <taxon>Eukaryota</taxon>
        <taxon>Fungi</taxon>
        <taxon>Dikarya</taxon>
        <taxon>Basidiomycota</taxon>
        <taxon>Agaricomycotina</taxon>
        <taxon>Agaricomycetes</taxon>
        <taxon>Agaricomycetidae</taxon>
        <taxon>Agaricales</taxon>
        <taxon>Marasmiineae</taxon>
        <taxon>Marasmiaceae</taxon>
        <taxon>Paramarasmius</taxon>
    </lineage>
</organism>
<dbReference type="Gene3D" id="1.20.1270.60">
    <property type="entry name" value="Arfaptin homology (AH) domain/BAR domain"/>
    <property type="match status" value="1"/>
</dbReference>
<dbReference type="GO" id="GO:0070941">
    <property type="term" value="P:eisosome assembly"/>
    <property type="evidence" value="ECO:0007669"/>
    <property type="project" value="TreeGrafter"/>
</dbReference>
<dbReference type="GO" id="GO:0008289">
    <property type="term" value="F:lipid binding"/>
    <property type="evidence" value="ECO:0007669"/>
    <property type="project" value="TreeGrafter"/>
</dbReference>
<feature type="compositionally biased region" description="Gly residues" evidence="2">
    <location>
        <begin position="780"/>
        <end position="791"/>
    </location>
</feature>
<feature type="region of interest" description="Disordered" evidence="2">
    <location>
        <begin position="248"/>
        <end position="935"/>
    </location>
</feature>
<dbReference type="InterPro" id="IPR028245">
    <property type="entry name" value="PIL1/LSP1"/>
</dbReference>
<evidence type="ECO:0000313" key="4">
    <source>
        <dbReference type="Proteomes" id="UP001383192"/>
    </source>
</evidence>
<dbReference type="PANTHER" id="PTHR31962:SF6">
    <property type="entry name" value="EISOSOME COMPONENT PIL1-DOMAIN-CONTAINING PROTEIN"/>
    <property type="match status" value="1"/>
</dbReference>
<comment type="caution">
    <text evidence="3">The sequence shown here is derived from an EMBL/GenBank/DDBJ whole genome shotgun (WGS) entry which is preliminary data.</text>
</comment>
<protein>
    <recommendedName>
        <fullName evidence="5">Eisosome component PIL1-domain-containing protein</fullName>
    </recommendedName>
</protein>
<dbReference type="AlphaFoldDB" id="A0AAW0CDG1"/>
<feature type="compositionally biased region" description="Low complexity" evidence="2">
    <location>
        <begin position="324"/>
        <end position="333"/>
    </location>
</feature>
<dbReference type="GO" id="GO:0005886">
    <property type="term" value="C:plasma membrane"/>
    <property type="evidence" value="ECO:0007669"/>
    <property type="project" value="TreeGrafter"/>
</dbReference>
<evidence type="ECO:0000313" key="3">
    <source>
        <dbReference type="EMBL" id="KAK7036446.1"/>
    </source>
</evidence>
<accession>A0AAW0CDG1</accession>
<sequence>MFKSAATKLAHNSTIPSLAGNSDLRPLQDLINAEKLVLNSLQRLSADFTKAAEALRTWGMGEGDDLGDILSASTNLLNYFSNALAQYATHEHSIREHMKAIRTREESLDELKRRRKALLSKADTAEKKLSKMSPEHKNLAQQMDTLNRLREEIRMMDSEIMTEEAALGDFKRSKTRALMGLKFGGLLECCEKGTVAGEFGKLVVMELPDVVTQPGMARPMYTGQQNVYNLLQEAQHCIGEIAFSTVPSAEPRLPRPPVHDERPSEDHYNLTDRSDGAFGGTESYLSAPRNMGTGHFIDPSDMSNMTTTTSMSGAPSSNSPTTLQFSPPSQVSQPPQPPYPQIEQASRSTDDFGASPPQVDSRGLPGGGRFATFPVKTNTQGGASVGYQLRDDPPMLHQSNNEDDSFSSSIAAALNERNGRSSYDEPAPSYQTHQSHSSIGQDPQRSRSPPSMPPAEMESPWENVRSPLAPSSSGLGPGNGHQRAQEDDSDNEGGLAYDKSDTEHPSHDSKHVRFGEVSDVDTELKKRHEAERQELKPEPINTDVIEANLPRVSPRRVPPPTFSPEEEEKQLNAAAAREISRELDALNFSAQGVRGMSMDDVPASPSRGRNDSFGGPVSPIKREPSPLVPPSAPFANRGPSPRPESVSASPVAVGQSPLSRDSPAAPPYVPDSNYTASPPISPVRETTSSPISQKASSPVLPPPSINMPERSSSSFSSIRGGASPYQTPPEFPRSPLGTRSTSSLVDRSPGASPAPPPAGTRTISAAAFRRPAKTGSDAGSIGGGIGGGSFGQGPVDTSPLHLKKRLPASPYPPQRPGSAGNAISADVGRERSDSQTSPRQSPSNTNPPRPPPSYSDHPEDQYDYLSAYTSEPTPGVGSPMRSDFGSLGQVRVANPETENNYNSSAHYSLPPGAAPATPGGYGDGRFATNLESELR</sequence>
<feature type="coiled-coil region" evidence="1">
    <location>
        <begin position="94"/>
        <end position="166"/>
    </location>
</feature>
<feature type="compositionally biased region" description="Polar residues" evidence="2">
    <location>
        <begin position="429"/>
        <end position="441"/>
    </location>
</feature>
<dbReference type="EMBL" id="JAYKXP010000051">
    <property type="protein sequence ID" value="KAK7036446.1"/>
    <property type="molecule type" value="Genomic_DNA"/>
</dbReference>
<dbReference type="Proteomes" id="UP001383192">
    <property type="component" value="Unassembled WGS sequence"/>
</dbReference>
<dbReference type="PANTHER" id="PTHR31962">
    <property type="entry name" value="SPHINGOLIPID LONG CHAIN BASE-RESPONSIVE PROTEIN PIL1"/>
    <property type="match status" value="1"/>
</dbReference>
<evidence type="ECO:0000256" key="1">
    <source>
        <dbReference type="SAM" id="Coils"/>
    </source>
</evidence>
<dbReference type="InterPro" id="IPR027267">
    <property type="entry name" value="AH/BAR_dom_sf"/>
</dbReference>
<gene>
    <name evidence="3" type="ORF">VNI00_011643</name>
</gene>
<dbReference type="GO" id="GO:0036286">
    <property type="term" value="C:eisosome filament"/>
    <property type="evidence" value="ECO:0007669"/>
    <property type="project" value="TreeGrafter"/>
</dbReference>
<dbReference type="Pfam" id="PF13805">
    <property type="entry name" value="Pil1"/>
    <property type="match status" value="1"/>
</dbReference>
<feature type="compositionally biased region" description="Low complexity" evidence="2">
    <location>
        <begin position="446"/>
        <end position="474"/>
    </location>
</feature>
<feature type="compositionally biased region" description="Basic and acidic residues" evidence="2">
    <location>
        <begin position="498"/>
        <end position="537"/>
    </location>
</feature>
<evidence type="ECO:0008006" key="5">
    <source>
        <dbReference type="Google" id="ProtNLM"/>
    </source>
</evidence>
<reference evidence="3 4" key="1">
    <citation type="submission" date="2024-01" db="EMBL/GenBank/DDBJ databases">
        <title>A draft genome for a cacao thread blight-causing isolate of Paramarasmius palmivorus.</title>
        <authorList>
            <person name="Baruah I.K."/>
            <person name="Bukari Y."/>
            <person name="Amoako-Attah I."/>
            <person name="Meinhardt L.W."/>
            <person name="Bailey B.A."/>
            <person name="Cohen S.P."/>
        </authorList>
    </citation>
    <scope>NUCLEOTIDE SEQUENCE [LARGE SCALE GENOMIC DNA]</scope>
    <source>
        <strain evidence="3 4">GH-12</strain>
    </source>
</reference>
<name>A0AAW0CDG1_9AGAR</name>
<feature type="compositionally biased region" description="Polar residues" evidence="2">
    <location>
        <begin position="672"/>
        <end position="696"/>
    </location>
</feature>
<proteinExistence type="predicted"/>
<feature type="compositionally biased region" description="Polar residues" evidence="2">
    <location>
        <begin position="896"/>
        <end position="906"/>
    </location>
</feature>
<keyword evidence="4" id="KW-1185">Reference proteome</keyword>
<dbReference type="GO" id="GO:0006897">
    <property type="term" value="P:endocytosis"/>
    <property type="evidence" value="ECO:0007669"/>
    <property type="project" value="TreeGrafter"/>
</dbReference>
<keyword evidence="1" id="KW-0175">Coiled coil</keyword>
<feature type="compositionally biased region" description="Basic and acidic residues" evidence="2">
    <location>
        <begin position="257"/>
        <end position="275"/>
    </location>
</feature>
<evidence type="ECO:0000256" key="2">
    <source>
        <dbReference type="SAM" id="MobiDB-lite"/>
    </source>
</evidence>
<feature type="compositionally biased region" description="Low complexity" evidence="2">
    <location>
        <begin position="300"/>
        <end position="312"/>
    </location>
</feature>
<feature type="compositionally biased region" description="Polar residues" evidence="2">
    <location>
        <begin position="313"/>
        <end position="323"/>
    </location>
</feature>